<evidence type="ECO:0000313" key="13">
    <source>
        <dbReference type="EMBL" id="MCB6183330.1"/>
    </source>
</evidence>
<dbReference type="Pfam" id="PF00672">
    <property type="entry name" value="HAMP"/>
    <property type="match status" value="1"/>
</dbReference>
<evidence type="ECO:0000259" key="12">
    <source>
        <dbReference type="PROSITE" id="PS50885"/>
    </source>
</evidence>
<keyword evidence="14" id="KW-1185">Reference proteome</keyword>
<evidence type="ECO:0000256" key="5">
    <source>
        <dbReference type="ARBA" id="ARBA00022989"/>
    </source>
</evidence>
<dbReference type="Gene3D" id="1.10.287.950">
    <property type="entry name" value="Methyl-accepting chemotaxis protein"/>
    <property type="match status" value="1"/>
</dbReference>
<sequence length="623" mass="65667">MTSIRTRVIVFVLTIVVLLSALFSGVAYYKMRESLVTGVYAEINQTAAGKVSFVSEWVQSRQKIVGSVLPRFGSGDLKPMLDQAHDAGGFDDMYVGQPDKTMTQFSKAIPVPPGYDPTGRPWYKAAEAANGPIASAPYIDAASKRPIITFAEARRDGGNLVAVAGGDVTLQRVVEEIMSTKLPGEGYAFLITKDGSVIAHPAKDSGLKQIKEVIPGFDLAQLPADGKIQSIKVNGDGAISALYPVGNTGWLLGVMVPESKALSDLNEMLVLMLGLLVVACVGAGILAYGGISKMMSGLAVMRDAMNEVASGNGDLTKRLPVNSKDEIGQIAEAFNKFLGSLRQMFLDVRQQSQAVGEAAERLHQSAQVVRSSSTHQAEAATSTAASVEEVTVSIQYIADTVKDFEATANETGAATSSGESLVRDVAREISQINSSINSLADTMGKLGAQSQQVDTIVQVIKDIAEQTNLLALNAAIEAARAGEMGRGFAVVADEVRKLAARTAQATIEIGTIVSGIRTEIDAASNSMVSTRKQVDHGVALSDKAAEAISTVHGETARLITGVSDIANATKEQAAASTDIAQNIERISSMVQHNSSTVDEVADAVAQLEQLSASLQSIIGRFHL</sequence>
<dbReference type="Pfam" id="PF02743">
    <property type="entry name" value="dCache_1"/>
    <property type="match status" value="1"/>
</dbReference>
<evidence type="ECO:0000256" key="1">
    <source>
        <dbReference type="ARBA" id="ARBA00004651"/>
    </source>
</evidence>
<dbReference type="RefSeq" id="WP_227179991.1">
    <property type="nucleotide sequence ID" value="NZ_JAJBZT010000003.1"/>
</dbReference>
<organism evidence="13 14">
    <name type="scientific">Leeia speluncae</name>
    <dbReference type="NCBI Taxonomy" id="2884804"/>
    <lineage>
        <taxon>Bacteria</taxon>
        <taxon>Pseudomonadati</taxon>
        <taxon>Pseudomonadota</taxon>
        <taxon>Betaproteobacteria</taxon>
        <taxon>Neisseriales</taxon>
        <taxon>Leeiaceae</taxon>
        <taxon>Leeia</taxon>
    </lineage>
</organism>
<proteinExistence type="inferred from homology"/>
<dbReference type="SMART" id="SM00283">
    <property type="entry name" value="MA"/>
    <property type="match status" value="1"/>
</dbReference>
<feature type="domain" description="Methyl-accepting transducer" evidence="11">
    <location>
        <begin position="351"/>
        <end position="587"/>
    </location>
</feature>
<dbReference type="CDD" id="cd11386">
    <property type="entry name" value="MCP_signal"/>
    <property type="match status" value="1"/>
</dbReference>
<accession>A0ABS8D557</accession>
<dbReference type="PANTHER" id="PTHR32089">
    <property type="entry name" value="METHYL-ACCEPTING CHEMOTAXIS PROTEIN MCPB"/>
    <property type="match status" value="1"/>
</dbReference>
<name>A0ABS8D557_9NEIS</name>
<dbReference type="InterPro" id="IPR029151">
    <property type="entry name" value="Sensor-like_sf"/>
</dbReference>
<evidence type="ECO:0000256" key="9">
    <source>
        <dbReference type="PROSITE-ProRule" id="PRU00284"/>
    </source>
</evidence>
<keyword evidence="5 10" id="KW-1133">Transmembrane helix</keyword>
<dbReference type="InterPro" id="IPR033479">
    <property type="entry name" value="dCache_1"/>
</dbReference>
<keyword evidence="6 10" id="KW-0472">Membrane</keyword>
<feature type="transmembrane region" description="Helical" evidence="10">
    <location>
        <begin position="268"/>
        <end position="291"/>
    </location>
</feature>
<comment type="similarity">
    <text evidence="8">Belongs to the methyl-accepting chemotaxis (MCP) protein family.</text>
</comment>
<gene>
    <name evidence="13" type="ORF">LIN78_07205</name>
</gene>
<feature type="domain" description="HAMP" evidence="12">
    <location>
        <begin position="292"/>
        <end position="346"/>
    </location>
</feature>
<evidence type="ECO:0000256" key="3">
    <source>
        <dbReference type="ARBA" id="ARBA00022500"/>
    </source>
</evidence>
<evidence type="ECO:0000256" key="4">
    <source>
        <dbReference type="ARBA" id="ARBA00022692"/>
    </source>
</evidence>
<dbReference type="InterPro" id="IPR003660">
    <property type="entry name" value="HAMP_dom"/>
</dbReference>
<dbReference type="PANTHER" id="PTHR32089:SF112">
    <property type="entry name" value="LYSOZYME-LIKE PROTEIN-RELATED"/>
    <property type="match status" value="1"/>
</dbReference>
<protein>
    <submittedName>
        <fullName evidence="13">Methyl-accepting chemotaxis protein</fullName>
    </submittedName>
</protein>
<reference evidence="13" key="1">
    <citation type="submission" date="2021-10" db="EMBL/GenBank/DDBJ databases">
        <title>The complete genome sequence of Leeia sp. TBRC 13508.</title>
        <authorList>
            <person name="Charoenyingcharoen P."/>
            <person name="Yukphan P."/>
        </authorList>
    </citation>
    <scope>NUCLEOTIDE SEQUENCE</scope>
    <source>
        <strain evidence="13">TBRC 13508</strain>
    </source>
</reference>
<dbReference type="EMBL" id="JAJBZT010000003">
    <property type="protein sequence ID" value="MCB6183330.1"/>
    <property type="molecule type" value="Genomic_DNA"/>
</dbReference>
<evidence type="ECO:0000256" key="10">
    <source>
        <dbReference type="SAM" id="Phobius"/>
    </source>
</evidence>
<dbReference type="PROSITE" id="PS50885">
    <property type="entry name" value="HAMP"/>
    <property type="match status" value="1"/>
</dbReference>
<keyword evidence="7 9" id="KW-0807">Transducer</keyword>
<dbReference type="SMART" id="SM00304">
    <property type="entry name" value="HAMP"/>
    <property type="match status" value="1"/>
</dbReference>
<dbReference type="Proteomes" id="UP001165395">
    <property type="component" value="Unassembled WGS sequence"/>
</dbReference>
<dbReference type="CDD" id="cd12912">
    <property type="entry name" value="PDC2_MCP_like"/>
    <property type="match status" value="1"/>
</dbReference>
<keyword evidence="3" id="KW-0145">Chemotaxis</keyword>
<dbReference type="SUPFAM" id="SSF58104">
    <property type="entry name" value="Methyl-accepting chemotaxis protein (MCP) signaling domain"/>
    <property type="match status" value="1"/>
</dbReference>
<dbReference type="PROSITE" id="PS50111">
    <property type="entry name" value="CHEMOTAXIS_TRANSDUC_2"/>
    <property type="match status" value="1"/>
</dbReference>
<evidence type="ECO:0000313" key="14">
    <source>
        <dbReference type="Proteomes" id="UP001165395"/>
    </source>
</evidence>
<evidence type="ECO:0000256" key="7">
    <source>
        <dbReference type="ARBA" id="ARBA00023224"/>
    </source>
</evidence>
<dbReference type="InterPro" id="IPR004089">
    <property type="entry name" value="MCPsignal_dom"/>
</dbReference>
<dbReference type="Gene3D" id="3.30.450.20">
    <property type="entry name" value="PAS domain"/>
    <property type="match status" value="2"/>
</dbReference>
<dbReference type="CDD" id="cd12913">
    <property type="entry name" value="PDC1_MCP_like"/>
    <property type="match status" value="1"/>
</dbReference>
<evidence type="ECO:0000256" key="2">
    <source>
        <dbReference type="ARBA" id="ARBA00022475"/>
    </source>
</evidence>
<keyword evidence="4 10" id="KW-0812">Transmembrane</keyword>
<keyword evidence="2" id="KW-1003">Cell membrane</keyword>
<comment type="subcellular location">
    <subcellularLocation>
        <location evidence="1">Cell membrane</location>
        <topology evidence="1">Multi-pass membrane protein</topology>
    </subcellularLocation>
</comment>
<evidence type="ECO:0000256" key="8">
    <source>
        <dbReference type="ARBA" id="ARBA00029447"/>
    </source>
</evidence>
<dbReference type="SUPFAM" id="SSF103190">
    <property type="entry name" value="Sensory domain-like"/>
    <property type="match status" value="1"/>
</dbReference>
<evidence type="ECO:0000259" key="11">
    <source>
        <dbReference type="PROSITE" id="PS50111"/>
    </source>
</evidence>
<evidence type="ECO:0000256" key="6">
    <source>
        <dbReference type="ARBA" id="ARBA00023136"/>
    </source>
</evidence>
<comment type="caution">
    <text evidence="13">The sequence shown here is derived from an EMBL/GenBank/DDBJ whole genome shotgun (WGS) entry which is preliminary data.</text>
</comment>
<dbReference type="CDD" id="cd06225">
    <property type="entry name" value="HAMP"/>
    <property type="match status" value="1"/>
</dbReference>
<dbReference type="Pfam" id="PF00015">
    <property type="entry name" value="MCPsignal"/>
    <property type="match status" value="1"/>
</dbReference>